<name>A0A7K1SY05_9SPHI</name>
<reference evidence="2 3" key="1">
    <citation type="submission" date="2019-12" db="EMBL/GenBank/DDBJ databases">
        <title>Mucilaginibacter sp. HMF7410 genome sequencing and assembly.</title>
        <authorList>
            <person name="Kang H."/>
            <person name="Cha I."/>
            <person name="Kim H."/>
            <person name="Joh K."/>
        </authorList>
    </citation>
    <scope>NUCLEOTIDE SEQUENCE [LARGE SCALE GENOMIC DNA]</scope>
    <source>
        <strain evidence="2 3">HMF7410</strain>
    </source>
</reference>
<dbReference type="Proteomes" id="UP000462014">
    <property type="component" value="Unassembled WGS sequence"/>
</dbReference>
<proteinExistence type="predicted"/>
<feature type="transmembrane region" description="Helical" evidence="1">
    <location>
        <begin position="7"/>
        <end position="27"/>
    </location>
</feature>
<keyword evidence="1" id="KW-1133">Transmembrane helix</keyword>
<evidence type="ECO:0000313" key="3">
    <source>
        <dbReference type="Proteomes" id="UP000462014"/>
    </source>
</evidence>
<keyword evidence="1" id="KW-0472">Membrane</keyword>
<sequence length="136" mass="14460">MTSISKLMCGITILTVPTIAYGGYYLLTILSGYDKTPLTDFQKAMFRAGHAHAGVLVLLSLIAQLLIDNTQMNSGLQLALRIAFPLAAILVSAGFFASATGHGLTQPNHLIIILYSGALLLVTSLIFLGIALIKSR</sequence>
<dbReference type="AlphaFoldDB" id="A0A7K1SY05"/>
<feature type="transmembrane region" description="Helical" evidence="1">
    <location>
        <begin position="78"/>
        <end position="98"/>
    </location>
</feature>
<dbReference type="EMBL" id="WPIK01000009">
    <property type="protein sequence ID" value="MVN22204.1"/>
    <property type="molecule type" value="Genomic_DNA"/>
</dbReference>
<comment type="caution">
    <text evidence="2">The sequence shown here is derived from an EMBL/GenBank/DDBJ whole genome shotgun (WGS) entry which is preliminary data.</text>
</comment>
<dbReference type="RefSeq" id="WP_157567214.1">
    <property type="nucleotide sequence ID" value="NZ_WPIK01000009.1"/>
</dbReference>
<keyword evidence="3" id="KW-1185">Reference proteome</keyword>
<evidence type="ECO:0008006" key="4">
    <source>
        <dbReference type="Google" id="ProtNLM"/>
    </source>
</evidence>
<organism evidence="2 3">
    <name type="scientific">Mucilaginibacter arboris</name>
    <dbReference type="NCBI Taxonomy" id="2682090"/>
    <lineage>
        <taxon>Bacteria</taxon>
        <taxon>Pseudomonadati</taxon>
        <taxon>Bacteroidota</taxon>
        <taxon>Sphingobacteriia</taxon>
        <taxon>Sphingobacteriales</taxon>
        <taxon>Sphingobacteriaceae</taxon>
        <taxon>Mucilaginibacter</taxon>
    </lineage>
</organism>
<evidence type="ECO:0000313" key="2">
    <source>
        <dbReference type="EMBL" id="MVN22204.1"/>
    </source>
</evidence>
<evidence type="ECO:0000256" key="1">
    <source>
        <dbReference type="SAM" id="Phobius"/>
    </source>
</evidence>
<accession>A0A7K1SY05</accession>
<feature type="transmembrane region" description="Helical" evidence="1">
    <location>
        <begin position="110"/>
        <end position="133"/>
    </location>
</feature>
<keyword evidence="1" id="KW-0812">Transmembrane</keyword>
<gene>
    <name evidence="2" type="ORF">GO621_11745</name>
</gene>
<protein>
    <recommendedName>
        <fullName evidence="4">DUF2871 domain-containing protein</fullName>
    </recommendedName>
</protein>
<feature type="transmembrane region" description="Helical" evidence="1">
    <location>
        <begin position="47"/>
        <end position="66"/>
    </location>
</feature>